<sequence length="260" mass="29447">MPELPEVAYQKLYVDSTSLNQKIIRLELGADKIFQSPKKEFEETLLGNEFVGTHQIGKYLLLKLKKNGFLVVHFGMTGKLDYFKHDEIEKHAQLTATFDNGGKLSFICPRKFGKLFLTESVDSFRKQQNLGPHATEIDKKEFKDLFESKKGNVKTALMDQSFIAGLGNLYVDEILFQTGIHPKSKIQDLGTDDILNMFQSMVEILDTVTRSKTEGVAIPDSYLRKHRTVGEACPNGKGKIEMIKIGGRSTYFCPDCQQIR</sequence>
<comment type="similarity">
    <text evidence="3">Belongs to the FPG family.</text>
</comment>
<protein>
    <submittedName>
        <fullName evidence="17">Formamidopyrimidine-DNA glycosylase</fullName>
    </submittedName>
</protein>
<dbReference type="AlphaFoldDB" id="A0A1H1N6H9"/>
<keyword evidence="10" id="KW-0234">DNA repair</keyword>
<keyword evidence="12" id="KW-0511">Multifunctional enzyme</keyword>
<dbReference type="Proteomes" id="UP000198858">
    <property type="component" value="Chromosome I"/>
</dbReference>
<proteinExistence type="inferred from homology"/>
<dbReference type="SUPFAM" id="SSF57716">
    <property type="entry name" value="Glucocorticoid receptor-like (DNA-binding domain)"/>
    <property type="match status" value="1"/>
</dbReference>
<reference evidence="17 18" key="1">
    <citation type="submission" date="2016-10" db="EMBL/GenBank/DDBJ databases">
        <authorList>
            <person name="Varghese N."/>
            <person name="Submissions S."/>
        </authorList>
    </citation>
    <scope>NUCLEOTIDE SEQUENCE [LARGE SCALE GENOMIC DNA]</scope>
    <source>
        <strain evidence="17 18">Mar_2010_102</strain>
    </source>
</reference>
<dbReference type="GO" id="GO:0008270">
    <property type="term" value="F:zinc ion binding"/>
    <property type="evidence" value="ECO:0007669"/>
    <property type="project" value="UniProtKB-KW"/>
</dbReference>
<evidence type="ECO:0000256" key="7">
    <source>
        <dbReference type="ARBA" id="ARBA00022801"/>
    </source>
</evidence>
<evidence type="ECO:0000256" key="14">
    <source>
        <dbReference type="PROSITE-ProRule" id="PRU00391"/>
    </source>
</evidence>
<evidence type="ECO:0000259" key="15">
    <source>
        <dbReference type="PROSITE" id="PS51066"/>
    </source>
</evidence>
<dbReference type="Pfam" id="PF06831">
    <property type="entry name" value="H2TH"/>
    <property type="match status" value="1"/>
</dbReference>
<evidence type="ECO:0000256" key="9">
    <source>
        <dbReference type="ARBA" id="ARBA00023125"/>
    </source>
</evidence>
<evidence type="ECO:0000313" key="18">
    <source>
        <dbReference type="Proteomes" id="UP000198858"/>
    </source>
</evidence>
<keyword evidence="5" id="KW-0227">DNA damage</keyword>
<keyword evidence="9" id="KW-0238">DNA-binding</keyword>
<evidence type="ECO:0000256" key="13">
    <source>
        <dbReference type="ARBA" id="ARBA00023295"/>
    </source>
</evidence>
<comment type="catalytic activity">
    <reaction evidence="1">
        <text>Hydrolysis of DNA containing ring-opened 7-methylguanine residues, releasing 2,6-diamino-4-hydroxy-5-(N-methyl)formamidopyrimidine.</text>
        <dbReference type="EC" id="3.2.2.23"/>
    </reaction>
</comment>
<dbReference type="Gene3D" id="1.10.8.50">
    <property type="match status" value="1"/>
</dbReference>
<feature type="domain" description="FPG-type" evidence="15">
    <location>
        <begin position="224"/>
        <end position="258"/>
    </location>
</feature>
<keyword evidence="8" id="KW-0862">Zinc</keyword>
<keyword evidence="18" id="KW-1185">Reference proteome</keyword>
<dbReference type="GO" id="GO:0006284">
    <property type="term" value="P:base-excision repair"/>
    <property type="evidence" value="ECO:0007669"/>
    <property type="project" value="InterPro"/>
</dbReference>
<evidence type="ECO:0000259" key="16">
    <source>
        <dbReference type="PROSITE" id="PS51068"/>
    </source>
</evidence>
<dbReference type="InterPro" id="IPR015886">
    <property type="entry name" value="H2TH_FPG"/>
</dbReference>
<keyword evidence="13" id="KW-0326">Glycosidase</keyword>
<name>A0A1H1N6H9_9FLAO</name>
<dbReference type="PANTHER" id="PTHR22993">
    <property type="entry name" value="FORMAMIDOPYRIMIDINE-DNA GLYCOSYLASE"/>
    <property type="match status" value="1"/>
</dbReference>
<dbReference type="InterPro" id="IPR010979">
    <property type="entry name" value="Ribosomal_uS13-like_H2TH"/>
</dbReference>
<evidence type="ECO:0000256" key="8">
    <source>
        <dbReference type="ARBA" id="ARBA00022833"/>
    </source>
</evidence>
<dbReference type="InterPro" id="IPR012319">
    <property type="entry name" value="FPG_cat"/>
</dbReference>
<evidence type="ECO:0000256" key="6">
    <source>
        <dbReference type="ARBA" id="ARBA00022771"/>
    </source>
</evidence>
<dbReference type="InterPro" id="IPR035937">
    <property type="entry name" value="FPG_N"/>
</dbReference>
<dbReference type="Gene3D" id="3.20.190.10">
    <property type="entry name" value="MutM-like, N-terminal"/>
    <property type="match status" value="1"/>
</dbReference>
<evidence type="ECO:0000256" key="1">
    <source>
        <dbReference type="ARBA" id="ARBA00001668"/>
    </source>
</evidence>
<dbReference type="SMART" id="SM00898">
    <property type="entry name" value="Fapy_DNA_glyco"/>
    <property type="match status" value="1"/>
</dbReference>
<evidence type="ECO:0000256" key="2">
    <source>
        <dbReference type="ARBA" id="ARBA00001947"/>
    </source>
</evidence>
<dbReference type="PROSITE" id="PS51068">
    <property type="entry name" value="FPG_CAT"/>
    <property type="match status" value="1"/>
</dbReference>
<dbReference type="EMBL" id="LT629745">
    <property type="protein sequence ID" value="SDR94741.1"/>
    <property type="molecule type" value="Genomic_DNA"/>
</dbReference>
<dbReference type="SUPFAM" id="SSF46946">
    <property type="entry name" value="S13-like H2TH domain"/>
    <property type="match status" value="1"/>
</dbReference>
<evidence type="ECO:0000313" key="17">
    <source>
        <dbReference type="EMBL" id="SDR94741.1"/>
    </source>
</evidence>
<dbReference type="PROSITE" id="PS51066">
    <property type="entry name" value="ZF_FPG_2"/>
    <property type="match status" value="1"/>
</dbReference>
<dbReference type="InterPro" id="IPR000214">
    <property type="entry name" value="Znf_DNA_glyclase/AP_lyase"/>
</dbReference>
<dbReference type="STRING" id="1250231.SAMN04488552_1605"/>
<dbReference type="GO" id="GO:0008534">
    <property type="term" value="F:oxidized purine nucleobase lesion DNA N-glycosylase activity"/>
    <property type="evidence" value="ECO:0007669"/>
    <property type="project" value="UniProtKB-EC"/>
</dbReference>
<keyword evidence="4" id="KW-0479">Metal-binding</keyword>
<dbReference type="GO" id="GO:0003684">
    <property type="term" value="F:damaged DNA binding"/>
    <property type="evidence" value="ECO:0007669"/>
    <property type="project" value="InterPro"/>
</dbReference>
<evidence type="ECO:0000256" key="12">
    <source>
        <dbReference type="ARBA" id="ARBA00023268"/>
    </source>
</evidence>
<dbReference type="PANTHER" id="PTHR22993:SF9">
    <property type="entry name" value="FORMAMIDOPYRIMIDINE-DNA GLYCOSYLASE"/>
    <property type="match status" value="1"/>
</dbReference>
<keyword evidence="6 14" id="KW-0863">Zinc-finger</keyword>
<dbReference type="SUPFAM" id="SSF81624">
    <property type="entry name" value="N-terminal domain of MutM-like DNA repair proteins"/>
    <property type="match status" value="1"/>
</dbReference>
<evidence type="ECO:0000256" key="11">
    <source>
        <dbReference type="ARBA" id="ARBA00023239"/>
    </source>
</evidence>
<dbReference type="InterPro" id="IPR010663">
    <property type="entry name" value="Znf_FPG/IleRS"/>
</dbReference>
<evidence type="ECO:0000256" key="4">
    <source>
        <dbReference type="ARBA" id="ARBA00022723"/>
    </source>
</evidence>
<accession>A0A1H1N6H9</accession>
<dbReference type="Pfam" id="PF06827">
    <property type="entry name" value="zf-FPG_IleRS"/>
    <property type="match status" value="1"/>
</dbReference>
<comment type="cofactor">
    <cofactor evidence="2">
        <name>Zn(2+)</name>
        <dbReference type="ChEBI" id="CHEBI:29105"/>
    </cofactor>
</comment>
<keyword evidence="11" id="KW-0456">Lyase</keyword>
<dbReference type="Pfam" id="PF01149">
    <property type="entry name" value="Fapy_DNA_glyco"/>
    <property type="match status" value="1"/>
</dbReference>
<evidence type="ECO:0000256" key="10">
    <source>
        <dbReference type="ARBA" id="ARBA00023204"/>
    </source>
</evidence>
<keyword evidence="7" id="KW-0378">Hydrolase</keyword>
<dbReference type="GO" id="GO:0003906">
    <property type="term" value="F:DNA-(apurinic or apyrimidinic site) endonuclease activity"/>
    <property type="evidence" value="ECO:0007669"/>
    <property type="project" value="InterPro"/>
</dbReference>
<feature type="domain" description="Formamidopyrimidine-DNA glycosylase catalytic" evidence="16">
    <location>
        <begin position="2"/>
        <end position="113"/>
    </location>
</feature>
<evidence type="ECO:0000256" key="5">
    <source>
        <dbReference type="ARBA" id="ARBA00022763"/>
    </source>
</evidence>
<gene>
    <name evidence="17" type="ORF">SAMN04488552_1605</name>
</gene>
<dbReference type="SMART" id="SM01232">
    <property type="entry name" value="H2TH"/>
    <property type="match status" value="1"/>
</dbReference>
<dbReference type="GO" id="GO:0016829">
    <property type="term" value="F:lyase activity"/>
    <property type="evidence" value="ECO:0007669"/>
    <property type="project" value="UniProtKB-KW"/>
</dbReference>
<organism evidence="17 18">
    <name type="scientific">Christiangramia echinicola</name>
    <dbReference type="NCBI Taxonomy" id="279359"/>
    <lineage>
        <taxon>Bacteria</taxon>
        <taxon>Pseudomonadati</taxon>
        <taxon>Bacteroidota</taxon>
        <taxon>Flavobacteriia</taxon>
        <taxon>Flavobacteriales</taxon>
        <taxon>Flavobacteriaceae</taxon>
        <taxon>Christiangramia</taxon>
    </lineage>
</organism>
<evidence type="ECO:0000256" key="3">
    <source>
        <dbReference type="ARBA" id="ARBA00009409"/>
    </source>
</evidence>
<dbReference type="RefSeq" id="WP_089661966.1">
    <property type="nucleotide sequence ID" value="NZ_LT629745.1"/>
</dbReference>